<dbReference type="InterPro" id="IPR002878">
    <property type="entry name" value="ChsH2_C"/>
</dbReference>
<dbReference type="EMBL" id="BSFQ01000017">
    <property type="protein sequence ID" value="GLL12961.1"/>
    <property type="molecule type" value="Genomic_DNA"/>
</dbReference>
<dbReference type="InterPro" id="IPR052513">
    <property type="entry name" value="Thioester_dehydratase-like"/>
</dbReference>
<organism evidence="3 4">
    <name type="scientific">Pseudonocardia halophobica</name>
    <dbReference type="NCBI Taxonomy" id="29401"/>
    <lineage>
        <taxon>Bacteria</taxon>
        <taxon>Bacillati</taxon>
        <taxon>Actinomycetota</taxon>
        <taxon>Actinomycetes</taxon>
        <taxon>Pseudonocardiales</taxon>
        <taxon>Pseudonocardiaceae</taxon>
        <taxon>Pseudonocardia</taxon>
    </lineage>
</organism>
<dbReference type="PANTHER" id="PTHR34075:SF5">
    <property type="entry name" value="BLR3430 PROTEIN"/>
    <property type="match status" value="1"/>
</dbReference>
<dbReference type="InterPro" id="IPR012340">
    <property type="entry name" value="NA-bd_OB-fold"/>
</dbReference>
<feature type="region of interest" description="Disordered" evidence="1">
    <location>
        <begin position="35"/>
        <end position="56"/>
    </location>
</feature>
<dbReference type="SUPFAM" id="SSF50249">
    <property type="entry name" value="Nucleic acid-binding proteins"/>
    <property type="match status" value="1"/>
</dbReference>
<reference evidence="3" key="2">
    <citation type="submission" date="2023-01" db="EMBL/GenBank/DDBJ databases">
        <authorList>
            <person name="Sun Q."/>
            <person name="Evtushenko L."/>
        </authorList>
    </citation>
    <scope>NUCLEOTIDE SEQUENCE</scope>
    <source>
        <strain evidence="3">VKM Ac-1069</strain>
    </source>
</reference>
<proteinExistence type="predicted"/>
<protein>
    <recommendedName>
        <fullName evidence="2">ChsH2 C-terminal OB-fold domain-containing protein</fullName>
    </recommendedName>
</protein>
<dbReference type="Pfam" id="PF01796">
    <property type="entry name" value="OB_ChsH2_C"/>
    <property type="match status" value="1"/>
</dbReference>
<dbReference type="Proteomes" id="UP001143463">
    <property type="component" value="Unassembled WGS sequence"/>
</dbReference>
<feature type="domain" description="ChsH2 C-terminal OB-fold" evidence="2">
    <location>
        <begin position="59"/>
        <end position="123"/>
    </location>
</feature>
<evidence type="ECO:0000256" key="1">
    <source>
        <dbReference type="SAM" id="MobiDB-lite"/>
    </source>
</evidence>
<dbReference type="AlphaFoldDB" id="A0A9W6L3F3"/>
<sequence length="141" mass="14674">MSGGRVSSFPLVERDEASAAFYDAAARGELLMQRGPSGAVLPPEARTDPDSGSADLEPVVVSGEGTLVSWVVVHQAPLPALAEAVPYVSAVVELAEGPWLMVRLLADDPAGLRAGAQVRARFVPSGSEEEPGEVLPVFEPV</sequence>
<reference evidence="3" key="1">
    <citation type="journal article" date="2014" name="Int. J. Syst. Evol. Microbiol.">
        <title>Complete genome sequence of Corynebacterium casei LMG S-19264T (=DSM 44701T), isolated from a smear-ripened cheese.</title>
        <authorList>
            <consortium name="US DOE Joint Genome Institute (JGI-PGF)"/>
            <person name="Walter F."/>
            <person name="Albersmeier A."/>
            <person name="Kalinowski J."/>
            <person name="Ruckert C."/>
        </authorList>
    </citation>
    <scope>NUCLEOTIDE SEQUENCE</scope>
    <source>
        <strain evidence="3">VKM Ac-1069</strain>
    </source>
</reference>
<comment type="caution">
    <text evidence="3">The sequence shown here is derived from an EMBL/GenBank/DDBJ whole genome shotgun (WGS) entry which is preliminary data.</text>
</comment>
<evidence type="ECO:0000259" key="2">
    <source>
        <dbReference type="Pfam" id="PF01796"/>
    </source>
</evidence>
<accession>A0A9W6L3F3</accession>
<name>A0A9W6L3F3_9PSEU</name>
<evidence type="ECO:0000313" key="4">
    <source>
        <dbReference type="Proteomes" id="UP001143463"/>
    </source>
</evidence>
<dbReference type="PANTHER" id="PTHR34075">
    <property type="entry name" value="BLR3430 PROTEIN"/>
    <property type="match status" value="1"/>
</dbReference>
<gene>
    <name evidence="3" type="ORF">GCM10017577_41030</name>
</gene>
<evidence type="ECO:0000313" key="3">
    <source>
        <dbReference type="EMBL" id="GLL12961.1"/>
    </source>
</evidence>
<keyword evidence="4" id="KW-1185">Reference proteome</keyword>